<comment type="caution">
    <text evidence="2">The sequence shown here is derived from an EMBL/GenBank/DDBJ whole genome shotgun (WGS) entry which is preliminary data.</text>
</comment>
<dbReference type="AlphaFoldDB" id="A0A2N5ZKS2"/>
<proteinExistence type="predicted"/>
<name>A0A2N5ZKS2_MUIH1</name>
<reference evidence="2 3" key="1">
    <citation type="submission" date="2017-11" db="EMBL/GenBank/DDBJ databases">
        <title>Genome-resolved metagenomics identifies genetic mobility, metabolic interactions, and unexpected diversity in perchlorate-reducing communities.</title>
        <authorList>
            <person name="Barnum T.P."/>
            <person name="Figueroa I.A."/>
            <person name="Carlstrom C.I."/>
            <person name="Lucas L.N."/>
            <person name="Engelbrektson A.L."/>
            <person name="Coates J.D."/>
        </authorList>
    </citation>
    <scope>NUCLEOTIDE SEQUENCE [LARGE SCALE GENOMIC DNA]</scope>
    <source>
        <strain evidence="2">BM706</strain>
    </source>
</reference>
<sequence length="105" mass="12207">MKKKDFFIGVFATLVIQILIFFIIFINAWNIVCFNKEINTDVAVLEGWMCDHSIKEAADYIIKNNIKTVFISGNHINKQKKFFPKDNYAQLGEILLKNELKGYIC</sequence>
<keyword evidence="1" id="KW-0812">Transmembrane</keyword>
<dbReference type="EMBL" id="PKTG01000035">
    <property type="protein sequence ID" value="PLX19308.1"/>
    <property type="molecule type" value="Genomic_DNA"/>
</dbReference>
<accession>A0A2N5ZKS2</accession>
<organism evidence="2 3">
    <name type="scientific">Muiribacterium halophilum</name>
    <dbReference type="NCBI Taxonomy" id="2053465"/>
    <lineage>
        <taxon>Bacteria</taxon>
        <taxon>Candidatus Muiribacteriota</taxon>
        <taxon>Candidatus Muiribacteriia</taxon>
        <taxon>Candidatus Muiribacteriales</taxon>
        <taxon>Candidatus Muiribacteriaceae</taxon>
        <taxon>Candidatus Muiribacterium</taxon>
    </lineage>
</organism>
<dbReference type="Proteomes" id="UP000234857">
    <property type="component" value="Unassembled WGS sequence"/>
</dbReference>
<feature type="transmembrane region" description="Helical" evidence="1">
    <location>
        <begin position="7"/>
        <end position="29"/>
    </location>
</feature>
<keyword evidence="1" id="KW-1133">Transmembrane helix</keyword>
<evidence type="ECO:0000313" key="3">
    <source>
        <dbReference type="Proteomes" id="UP000234857"/>
    </source>
</evidence>
<gene>
    <name evidence="2" type="ORF">C0601_02325</name>
</gene>
<evidence type="ECO:0000313" key="2">
    <source>
        <dbReference type="EMBL" id="PLX19308.1"/>
    </source>
</evidence>
<keyword evidence="1" id="KW-0472">Membrane</keyword>
<protein>
    <submittedName>
        <fullName evidence="2">Uncharacterized protein</fullName>
    </submittedName>
</protein>
<evidence type="ECO:0000256" key="1">
    <source>
        <dbReference type="SAM" id="Phobius"/>
    </source>
</evidence>